<protein>
    <submittedName>
        <fullName evidence="4">Cell surface protein SprA</fullName>
    </submittedName>
</protein>
<feature type="domain" description="Gliding motility protein SprA N-terminal" evidence="3">
    <location>
        <begin position="1087"/>
        <end position="1602"/>
    </location>
</feature>
<dbReference type="InterPro" id="IPR026377">
    <property type="entry name" value="Cell_surface_SprA"/>
</dbReference>
<comment type="caution">
    <text evidence="4">The sequence shown here is derived from an EMBL/GenBank/DDBJ whole genome shotgun (WGS) entry which is preliminary data.</text>
</comment>
<dbReference type="InterPro" id="IPR025684">
    <property type="entry name" value="SprA_N_dom"/>
</dbReference>
<feature type="chain" id="PRO_5047290244" evidence="2">
    <location>
        <begin position="24"/>
        <end position="2498"/>
    </location>
</feature>
<reference evidence="4 5" key="1">
    <citation type="submission" date="2021-01" db="EMBL/GenBank/DDBJ databases">
        <title>Prevotella A2931 sp. nov.</title>
        <authorList>
            <person name="Buhl M."/>
            <person name="Oberhettinger P."/>
        </authorList>
    </citation>
    <scope>NUCLEOTIDE SEQUENCE [LARGE SCALE GENOMIC DNA]</scope>
    <source>
        <strain evidence="4 5">A2931</strain>
    </source>
</reference>
<dbReference type="Proteomes" id="UP000664265">
    <property type="component" value="Unassembled WGS sequence"/>
</dbReference>
<feature type="compositionally biased region" description="Basic and acidic residues" evidence="1">
    <location>
        <begin position="1909"/>
        <end position="1921"/>
    </location>
</feature>
<organism evidence="4 5">
    <name type="scientific">Prevotella illustrans</name>
    <dbReference type="NCBI Taxonomy" id="2800387"/>
    <lineage>
        <taxon>Bacteria</taxon>
        <taxon>Pseudomonadati</taxon>
        <taxon>Bacteroidota</taxon>
        <taxon>Bacteroidia</taxon>
        <taxon>Bacteroidales</taxon>
        <taxon>Prevotellaceae</taxon>
        <taxon>Prevotella</taxon>
    </lineage>
</organism>
<keyword evidence="5" id="KW-1185">Reference proteome</keyword>
<evidence type="ECO:0000313" key="5">
    <source>
        <dbReference type="Proteomes" id="UP000664265"/>
    </source>
</evidence>
<evidence type="ECO:0000259" key="3">
    <source>
        <dbReference type="Pfam" id="PF14349"/>
    </source>
</evidence>
<feature type="region of interest" description="Disordered" evidence="1">
    <location>
        <begin position="2381"/>
        <end position="2411"/>
    </location>
</feature>
<keyword evidence="2" id="KW-0732">Signal</keyword>
<feature type="signal peptide" evidence="2">
    <location>
        <begin position="1"/>
        <end position="23"/>
    </location>
</feature>
<gene>
    <name evidence="4" type="primary">sprA</name>
    <name evidence="4" type="ORF">JHU38_04315</name>
</gene>
<name>A0ABS3M4C2_9BACT</name>
<feature type="compositionally biased region" description="Basic and acidic residues" evidence="1">
    <location>
        <begin position="1144"/>
        <end position="1153"/>
    </location>
</feature>
<evidence type="ECO:0000256" key="1">
    <source>
        <dbReference type="SAM" id="MobiDB-lite"/>
    </source>
</evidence>
<dbReference type="RefSeq" id="WP_107583069.1">
    <property type="nucleotide sequence ID" value="NZ_JAERMS010000008.1"/>
</dbReference>
<dbReference type="EMBL" id="JAERMS010000008">
    <property type="protein sequence ID" value="MBO1363007.1"/>
    <property type="molecule type" value="Genomic_DNA"/>
</dbReference>
<evidence type="ECO:0000256" key="2">
    <source>
        <dbReference type="SAM" id="SignalP"/>
    </source>
</evidence>
<feature type="compositionally biased region" description="Polar residues" evidence="1">
    <location>
        <begin position="2398"/>
        <end position="2411"/>
    </location>
</feature>
<dbReference type="NCBIfam" id="TIGR04189">
    <property type="entry name" value="surface_SprA"/>
    <property type="match status" value="1"/>
</dbReference>
<evidence type="ECO:0000313" key="4">
    <source>
        <dbReference type="EMBL" id="MBO1363007.1"/>
    </source>
</evidence>
<accession>A0ABS3M4C2</accession>
<feature type="region of interest" description="Disordered" evidence="1">
    <location>
        <begin position="1134"/>
        <end position="1153"/>
    </location>
</feature>
<feature type="region of interest" description="Disordered" evidence="1">
    <location>
        <begin position="1893"/>
        <end position="1921"/>
    </location>
</feature>
<sequence length="2498" mass="283073">MKKRNRLMSMVFLTTFVVSYALAIPFLQHTVRSQTGTTTQLAPDSDTIHVGKPRWRVQRTTPITYDDLDSSTLDLRQPANLQYEVTYNDSLQRYVIGRKIGGTYLSAPIMMTLTEYMQWLDRHRSNAFFRAKNDEIYQRKGKEKFDFSDMRFDLGPAEKIFGPGGVRVRTQGTAELKLGGTIKNIENPSLSIRNRKTTALDFDEKINLSVNGKVGDKVNMNLNYNTDATFDFDTQNLKLKYDGKEDDIIKLVEIGNVSFPSNSTLVTGASSLFGVRTDMQFGRLKLQLVASQKKSASKSVGSKGGVQLTPFEINATGYEENTHFFLGQYFREHYDEGMRRLPHVMSGITINRMEVWVTNKSGSTVNTRNIVALTDLGENRQISSPLWSALGYTVPDNQANSEYATLNGNAAIRDIDQASTLLEALGLVGGKDFEKVGNAVRLDPSSYVVNTALGYISLKTTLQPDQVLAVAFEYTSGGRTYQVGEFAGDKTDVNQALLVKTLKNTSNNPAQGNWRLMMKNVYKLGDNIQKDKFRLDVKYQSDTTGVYLTYIPEPEVKSQTLIKVLGADRLDQNSNAHADGRFDFVEGYTVSSGRVFFPVAEPFGDYLYKYLTNKGVLPDIAAKYAFTELYDSTRTVARQIAEKDKFIFTGQFRGSSANVISLNAFNVPQGSVVVTAGGVKLSEGTDYTVDYSAGEVTIINKSILDAGTPVNVSLENNTDYGQMRKTMVGLNWQYDFSKNFQLSGTLQHLQEQAMINKVAMGAEPLNNTLWGLNINWRKESQWLTNMLDKLPFLHLTQPSQISLTGEFAQLIAGQSRGTQDNASYLDDFEGSKTTIDVSMPSSWFISSVPSMFPEYSDKTTLTGGYNRSLLAWYYIDPLFTRRSSSLTPGHIKSDLNQLSNHYVREVYIRELFPNRDYSVYNSGGAAGTLNILNLAYYPDERGPYNFNPDLNADGTLRQPQRHWGGMMRKLDTSDFETANVEYIEFWLLDPFIYSRQQPNAHEYGGDFYIDLGEVSEDILADGKKFYESGMPVDGSSSFTTTQWGRIPTQTTTTYAFATSSGARQLQDVGFNGLTDEQERSFASYQPFLNAIRGKVSQTVLDSITNDPANDNYHYFRGSDYDDMKADILRRYKYINNPQGNSPDSEQRQERYDTSYKTTPDVEDINQDYTLNEYEKYFEYRVSIRPNDMEVGRNFIVDKREYVAPLRNGNKETVNWYQFRIPVKEFEKRFGGISDFTSIRFMRMFLTGFKHPVVLRFGSLDLVRGDWRLYEQQLDKMAGTGTLTASAVNIEENGEKQPVNYVVPPGIDRIQDPAQPQVVMSNEQALDLLAENLSRGESKAVYKNTMIDMRQYRRLEMFVHANALQQNVTNLQNDQLAVFIRLGSDYKNNYYEYEVPLKLTAPGHYDQRAPAQRVMVWLRENMIDIPIRLFTNLKKERNKSRAEGNASFNTEFSMYDPDNPANRITIKGNPTLGEVKTMIIGVRNKSLEPKSGEVWVNELRLKEYDNKGGWAAQGNLNVQLSDLGTVNVQGRHVAQGFGNLEQGVQERSKDDRDQYSLTTSIELGKFFPEKAKVSIPLYYSYSKDITKPKYNPLDTDMPLKDALDATVSKAERDSIKSIAITRATSSNFSIANARVGIQTKRHPMPYDPNNFAFSYSHTQTQTTGQTTVYENEMNWRGSINYNWAPVYKPWQPFKQMKNRSKWLDLFRKFGFNWLPQSVGFNTEMTRNYYELQERDMEAMEENQLPVSFSEQFLWNRDFTLRWDLTNNLHMNFESATHAQIEEPYTPVNKDLYPDQYSAWKDSVWQSIRHGGTPLDYNQSFSLSYNAPLNLIPILDWITANGNYTATYNWVRGTKLEDGSSLGNTIVNNRNLSLNGTFNLVRLYNYIPFLKSANEQRGRQKSNVQQQGNKKRNDTNRKPTAQERKVELQKNMLQQKTKNFEKEITLLPDSVLTLTHGKDSKRIIVTAKTANGKSLRLRYRRIDANRIAIKNKVDSALKIKISVGTKAPLEEKQWYRMAQSAARVMMMVRNVTVSYRNQYSMSLPGFMPNIGNAFGQTRGTGAFAPGLDFAFGLIGDSYVDRASERGWLLRNDSVATPATTNASEDLQIRATLEPFNNFRIDLNASRTMTHGKSIQYMYTGSPTTQNGSFTMTTISLRSALEGIGNATSGYHSASFERFCHSLESFRSRVEARYQGAPMPGGGKYDPATSPVDRFSSDVLIPAFLATYTGGGSLDLFPKLTRLLPNWSIRYSGLGNLPWFRDVFKSFNINHSYKSIYAVGAYGSYSSFQEYMNGLGFITNTDNMPVPHSMYNIPTVSINEAFSPLLGVDMTFQNNLTAKLEYRTTRVLGLNMTSVQLNEALSRDWVVGLAYRINDFKLFGNTPRKAKSRQTTKRDTKNDNEQSTNTNTGKNRGINHNLNMRLDISYRRQASLTRDIASIVTSASSGNSAFKMSLSADYTLSRMLTLNFYYDRQTNTPLLSANSYPTTVHDFGVSLKFSLTK</sequence>
<proteinExistence type="predicted"/>
<dbReference type="Pfam" id="PF14349">
    <property type="entry name" value="SprA_N"/>
    <property type="match status" value="2"/>
</dbReference>
<feature type="domain" description="Gliding motility protein SprA N-terminal" evidence="3">
    <location>
        <begin position="170"/>
        <end position="414"/>
    </location>
</feature>